<dbReference type="EMBL" id="JANBOI010000673">
    <property type="protein sequence ID" value="KAJ1729102.1"/>
    <property type="molecule type" value="Genomic_DNA"/>
</dbReference>
<organism evidence="7 8">
    <name type="scientific">Coemansia biformis</name>
    <dbReference type="NCBI Taxonomy" id="1286918"/>
    <lineage>
        <taxon>Eukaryota</taxon>
        <taxon>Fungi</taxon>
        <taxon>Fungi incertae sedis</taxon>
        <taxon>Zoopagomycota</taxon>
        <taxon>Kickxellomycotina</taxon>
        <taxon>Kickxellomycetes</taxon>
        <taxon>Kickxellales</taxon>
        <taxon>Kickxellaceae</taxon>
        <taxon>Coemansia</taxon>
    </lineage>
</organism>
<dbReference type="GO" id="GO:0016363">
    <property type="term" value="C:nuclear matrix"/>
    <property type="evidence" value="ECO:0007669"/>
    <property type="project" value="UniProtKB-SubCell"/>
</dbReference>
<dbReference type="PRINTS" id="PR00006">
    <property type="entry name" value="COFILIN"/>
</dbReference>
<dbReference type="SMART" id="SM00102">
    <property type="entry name" value="ADF"/>
    <property type="match status" value="1"/>
</dbReference>
<dbReference type="PROSITE" id="PS51263">
    <property type="entry name" value="ADF_H"/>
    <property type="match status" value="1"/>
</dbReference>
<protein>
    <recommendedName>
        <fullName evidence="3">Cofilin</fullName>
    </recommendedName>
    <alternativeName>
        <fullName evidence="5">Actin-depolymerizing factor 1</fullName>
    </alternativeName>
</protein>
<evidence type="ECO:0000256" key="5">
    <source>
        <dbReference type="ARBA" id="ARBA00032427"/>
    </source>
</evidence>
<dbReference type="AlphaFoldDB" id="A0A9W7YBP4"/>
<evidence type="ECO:0000256" key="3">
    <source>
        <dbReference type="ARBA" id="ARBA00015630"/>
    </source>
</evidence>
<dbReference type="GO" id="GO:0003779">
    <property type="term" value="F:actin binding"/>
    <property type="evidence" value="ECO:0007669"/>
    <property type="project" value="UniProtKB-KW"/>
</dbReference>
<dbReference type="Pfam" id="PF00241">
    <property type="entry name" value="Cofilin_ADF"/>
    <property type="match status" value="1"/>
</dbReference>
<evidence type="ECO:0000313" key="8">
    <source>
        <dbReference type="Proteomes" id="UP001143981"/>
    </source>
</evidence>
<evidence type="ECO:0000256" key="1">
    <source>
        <dbReference type="ARBA" id="ARBA00004109"/>
    </source>
</evidence>
<comment type="caution">
    <text evidence="7">The sequence shown here is derived from an EMBL/GenBank/DDBJ whole genome shotgun (WGS) entry which is preliminary data.</text>
</comment>
<comment type="similarity">
    <text evidence="2">Belongs to the actin-binding proteins ADF family.</text>
</comment>
<dbReference type="SUPFAM" id="SSF55753">
    <property type="entry name" value="Actin depolymerizing proteins"/>
    <property type="match status" value="1"/>
</dbReference>
<dbReference type="OrthoDB" id="10249245at2759"/>
<feature type="domain" description="ADF-H" evidence="6">
    <location>
        <begin position="2"/>
        <end position="148"/>
    </location>
</feature>
<accession>A0A9W7YBP4</accession>
<sequence length="152" mass="17262">MSSGIQINEKCFETYRDLKEAHKYKYVIYKINDNATEVVVESTSADDVTGADGNPVPRKDDEYEEFISRLPLKAGRFAVYDFDYEVEGGKRNRLLFYAWAPDTASVRSKMLYASTKISLRSKLAGIVADIQATDADSLSHEEVLNKMITQFR</sequence>
<gene>
    <name evidence="7" type="primary">COF1</name>
    <name evidence="7" type="ORF">LPJ61_003687</name>
</gene>
<dbReference type="PANTHER" id="PTHR11913">
    <property type="entry name" value="COFILIN-RELATED"/>
    <property type="match status" value="1"/>
</dbReference>
<evidence type="ECO:0000313" key="7">
    <source>
        <dbReference type="EMBL" id="KAJ1729102.1"/>
    </source>
</evidence>
<proteinExistence type="inferred from homology"/>
<keyword evidence="4" id="KW-0009">Actin-binding</keyword>
<dbReference type="GO" id="GO:0015629">
    <property type="term" value="C:actin cytoskeleton"/>
    <property type="evidence" value="ECO:0007669"/>
    <property type="project" value="InterPro"/>
</dbReference>
<evidence type="ECO:0000256" key="4">
    <source>
        <dbReference type="ARBA" id="ARBA00023203"/>
    </source>
</evidence>
<reference evidence="7" key="1">
    <citation type="submission" date="2022-07" db="EMBL/GenBank/DDBJ databases">
        <title>Phylogenomic reconstructions and comparative analyses of Kickxellomycotina fungi.</title>
        <authorList>
            <person name="Reynolds N.K."/>
            <person name="Stajich J.E."/>
            <person name="Barry K."/>
            <person name="Grigoriev I.V."/>
            <person name="Crous P."/>
            <person name="Smith M.E."/>
        </authorList>
    </citation>
    <scope>NUCLEOTIDE SEQUENCE</scope>
    <source>
        <strain evidence="7">BCRC 34381</strain>
    </source>
</reference>
<dbReference type="CDD" id="cd11286">
    <property type="entry name" value="ADF_cofilin_like"/>
    <property type="match status" value="1"/>
</dbReference>
<comment type="subcellular location">
    <subcellularLocation>
        <location evidence="1">Nucleus matrix</location>
    </subcellularLocation>
</comment>
<dbReference type="InterPro" id="IPR002108">
    <property type="entry name" value="ADF-H"/>
</dbReference>
<evidence type="ECO:0000259" key="6">
    <source>
        <dbReference type="PROSITE" id="PS51263"/>
    </source>
</evidence>
<evidence type="ECO:0000256" key="2">
    <source>
        <dbReference type="ARBA" id="ARBA00006844"/>
    </source>
</evidence>
<dbReference type="Gene3D" id="3.40.20.10">
    <property type="entry name" value="Severin"/>
    <property type="match status" value="1"/>
</dbReference>
<keyword evidence="8" id="KW-1185">Reference proteome</keyword>
<dbReference type="GO" id="GO:0030042">
    <property type="term" value="P:actin filament depolymerization"/>
    <property type="evidence" value="ECO:0007669"/>
    <property type="project" value="InterPro"/>
</dbReference>
<dbReference type="Proteomes" id="UP001143981">
    <property type="component" value="Unassembled WGS sequence"/>
</dbReference>
<dbReference type="InterPro" id="IPR029006">
    <property type="entry name" value="ADF-H/Gelsolin-like_dom_sf"/>
</dbReference>
<dbReference type="InterPro" id="IPR017904">
    <property type="entry name" value="ADF/Cofilin"/>
</dbReference>
<name>A0A9W7YBP4_9FUNG</name>